<dbReference type="KEGG" id="shun:DWB77_07328"/>
<evidence type="ECO:0000313" key="3">
    <source>
        <dbReference type="Proteomes" id="UP000271554"/>
    </source>
</evidence>
<dbReference type="RefSeq" id="WP_246033769.1">
    <property type="nucleotide sequence ID" value="NZ_CP032698.1"/>
</dbReference>
<dbReference type="Proteomes" id="UP000271554">
    <property type="component" value="Chromosome"/>
</dbReference>
<dbReference type="PANTHER" id="PTHR34980">
    <property type="entry name" value="INNER MEMBRANE PROTEIN-RELATED-RELATED"/>
    <property type="match status" value="1"/>
</dbReference>
<gene>
    <name evidence="2" type="primary">yhaH</name>
    <name evidence="2" type="ORF">DWB77_07328</name>
</gene>
<accession>A0A387HSJ1</accession>
<proteinExistence type="predicted"/>
<evidence type="ECO:0000256" key="1">
    <source>
        <dbReference type="SAM" id="Phobius"/>
    </source>
</evidence>
<dbReference type="GO" id="GO:0005886">
    <property type="term" value="C:plasma membrane"/>
    <property type="evidence" value="ECO:0007669"/>
    <property type="project" value="TreeGrafter"/>
</dbReference>
<feature type="transmembrane region" description="Helical" evidence="1">
    <location>
        <begin position="45"/>
        <end position="65"/>
    </location>
</feature>
<protein>
    <submittedName>
        <fullName evidence="2">Inner membrane protein YhaH</fullName>
    </submittedName>
</protein>
<organism evidence="2 3">
    <name type="scientific">Streptomyces hundungensis</name>
    <dbReference type="NCBI Taxonomy" id="1077946"/>
    <lineage>
        <taxon>Bacteria</taxon>
        <taxon>Bacillati</taxon>
        <taxon>Actinomycetota</taxon>
        <taxon>Actinomycetes</taxon>
        <taxon>Kitasatosporales</taxon>
        <taxon>Streptomycetaceae</taxon>
        <taxon>Streptomyces</taxon>
    </lineage>
</organism>
<feature type="transmembrane region" description="Helical" evidence="1">
    <location>
        <begin position="21"/>
        <end position="39"/>
    </location>
</feature>
<sequence length="120" mass="13267">MHYYIDALRKYATFRGRATRAEYWTFWLIDTAIVIAFIATEQFLGLSLIPGYIYVIATVLPTWAVTVRRLHDTGRSGWVILVGLIPGIGGIALLLLCALESSTDESYGPYPGTTLPLSAI</sequence>
<keyword evidence="1" id="KW-0472">Membrane</keyword>
<name>A0A387HSJ1_9ACTN</name>
<evidence type="ECO:0000313" key="2">
    <source>
        <dbReference type="EMBL" id="AYG85112.1"/>
    </source>
</evidence>
<dbReference type="PANTHER" id="PTHR34980:SF2">
    <property type="entry name" value="INNER MEMBRANE PROTEIN YHAH-RELATED"/>
    <property type="match status" value="1"/>
</dbReference>
<keyword evidence="1" id="KW-1133">Transmembrane helix</keyword>
<dbReference type="InterPro" id="IPR008523">
    <property type="entry name" value="DUF805"/>
</dbReference>
<keyword evidence="3" id="KW-1185">Reference proteome</keyword>
<dbReference type="AlphaFoldDB" id="A0A387HSJ1"/>
<reference evidence="2 3" key="1">
    <citation type="submission" date="2018-10" db="EMBL/GenBank/DDBJ databases">
        <title>Relationship between Morphology and Antimicrobial Activity in Streptomyces.</title>
        <authorList>
            <person name="Kang H.J."/>
            <person name="Kim S.B."/>
        </authorList>
    </citation>
    <scope>NUCLEOTIDE SEQUENCE [LARGE SCALE GENOMIC DNA]</scope>
    <source>
        <strain evidence="2 3">BH38</strain>
    </source>
</reference>
<dbReference type="Pfam" id="PF05656">
    <property type="entry name" value="DUF805"/>
    <property type="match status" value="1"/>
</dbReference>
<keyword evidence="1" id="KW-0812">Transmembrane</keyword>
<dbReference type="EMBL" id="CP032698">
    <property type="protein sequence ID" value="AYG85112.1"/>
    <property type="molecule type" value="Genomic_DNA"/>
</dbReference>
<feature type="transmembrane region" description="Helical" evidence="1">
    <location>
        <begin position="77"/>
        <end position="96"/>
    </location>
</feature>